<dbReference type="GeneID" id="54553571"/>
<evidence type="ECO:0000256" key="5">
    <source>
        <dbReference type="PROSITE-ProRule" id="PRU00221"/>
    </source>
</evidence>
<evidence type="ECO:0000256" key="4">
    <source>
        <dbReference type="ARBA" id="ARBA00022737"/>
    </source>
</evidence>
<dbReference type="Proteomes" id="UP000800097">
    <property type="component" value="Unassembled WGS sequence"/>
</dbReference>
<proteinExistence type="inferred from homology"/>
<keyword evidence="6" id="KW-0539">Nucleus</keyword>
<dbReference type="GO" id="GO:0120330">
    <property type="term" value="C:rixosome complex"/>
    <property type="evidence" value="ECO:0007669"/>
    <property type="project" value="UniProtKB-UniRule"/>
</dbReference>
<keyword evidence="6" id="KW-0698">rRNA processing</keyword>
<dbReference type="SUPFAM" id="SSF50978">
    <property type="entry name" value="WD40 repeat-like"/>
    <property type="match status" value="1"/>
</dbReference>
<dbReference type="EMBL" id="ML986508">
    <property type="protein sequence ID" value="KAF2273645.1"/>
    <property type="molecule type" value="Genomic_DNA"/>
</dbReference>
<dbReference type="InterPro" id="IPR015943">
    <property type="entry name" value="WD40/YVTN_repeat-like_dom_sf"/>
</dbReference>
<evidence type="ECO:0000256" key="7">
    <source>
        <dbReference type="SAM" id="MobiDB-lite"/>
    </source>
</evidence>
<dbReference type="SMART" id="SM00320">
    <property type="entry name" value="WD40"/>
    <property type="match status" value="4"/>
</dbReference>
<gene>
    <name evidence="8" type="ORF">EI97DRAFT_452175</name>
</gene>
<dbReference type="InterPro" id="IPR045227">
    <property type="entry name" value="WDR18/Ipi3/RID3"/>
</dbReference>
<dbReference type="PANTHER" id="PTHR18763">
    <property type="entry name" value="WD-REPEAT PROTEIN 18"/>
    <property type="match status" value="1"/>
</dbReference>
<dbReference type="PANTHER" id="PTHR18763:SF0">
    <property type="entry name" value="WD REPEAT-CONTAINING PROTEIN 18"/>
    <property type="match status" value="1"/>
</dbReference>
<dbReference type="OrthoDB" id="756370at2759"/>
<dbReference type="PROSITE" id="PS50294">
    <property type="entry name" value="WD_REPEATS_REGION"/>
    <property type="match status" value="1"/>
</dbReference>
<comment type="function">
    <text evidence="1 6">Component of the RIX1 complex required for processing of ITS2 sequences from 35S pre-rRNA.</text>
</comment>
<comment type="subunit">
    <text evidence="6">Component of the RIX1 complex, composed of IPI1, RIX1/IPI2 and IPI3 in a 1:2:2 stoichiometry. The complex interacts (via RIX1) with MDN1 (via its hexameric AAA ATPase ring) and the pre-60S ribosome particles.</text>
</comment>
<feature type="region of interest" description="Disordered" evidence="7">
    <location>
        <begin position="515"/>
        <end position="578"/>
    </location>
</feature>
<dbReference type="InterPro" id="IPR001680">
    <property type="entry name" value="WD40_rpt"/>
</dbReference>
<evidence type="ECO:0000256" key="1">
    <source>
        <dbReference type="ARBA" id="ARBA00002355"/>
    </source>
</evidence>
<comment type="subcellular location">
    <subcellularLocation>
        <location evidence="6">Nucleus</location>
    </subcellularLocation>
</comment>
<dbReference type="GO" id="GO:0005656">
    <property type="term" value="C:nuclear pre-replicative complex"/>
    <property type="evidence" value="ECO:0007669"/>
    <property type="project" value="TreeGrafter"/>
</dbReference>
<sequence>MLTEHFVASIAAPTKPNTGVTKDAGIFLHEYQPLAAQRHVFKKSASAPNGLAVSASHIFAAQEGKAVVHVYSREKGNQEAIVPFPERIHSIALACGDAVLLLGAESGRIMAWEVCTGRVVSTATSHLQPVTVLAVEPSSNFFLSGSPDAMIHVWNLPSILSFSLDASRSPIQTLSTHRGPITHIASGHSSTAANIAVSISEDMSALVWDYHNGQALRTYLLPDTPTAVTLDPADRAFFVAYADGSLQTLSFYDEMQQSTPVDVLREGSQSHRPLQPPPSTRFNAESQKLGAARSLSLTWDGTTLISGHESGKIAAWDVAKGTYLSTLASLPGPVTNLLFLPPTGFPLNAAEPTFKVHTVTKPRQDLVMPADGNALVPPNYGFNNVQFTGRLELPSCSATEMGRPEGRKSKFEEALTHTSFPLEMLEESLAELETWGQQQSGGASNVVPAVADFLSFAGAAEDTGAVQGDQGGKDELQELKEQFAALQRIQKVTFTQLSELREEKEYLLARERKRVQKKRMQQEKKEGGKEEGAMNGDGDGDVEMSEDEEEEEEEESLGSSGSDDGVGGSEEEDGTSSD</sequence>
<evidence type="ECO:0000313" key="9">
    <source>
        <dbReference type="Proteomes" id="UP000800097"/>
    </source>
</evidence>
<evidence type="ECO:0000256" key="2">
    <source>
        <dbReference type="ARBA" id="ARBA00010143"/>
    </source>
</evidence>
<evidence type="ECO:0000256" key="6">
    <source>
        <dbReference type="RuleBase" id="RU369067"/>
    </source>
</evidence>
<evidence type="ECO:0000256" key="3">
    <source>
        <dbReference type="ARBA" id="ARBA00022574"/>
    </source>
</evidence>
<dbReference type="RefSeq" id="XP_033651184.1">
    <property type="nucleotide sequence ID" value="XM_033800396.1"/>
</dbReference>
<feature type="compositionally biased region" description="Acidic residues" evidence="7">
    <location>
        <begin position="538"/>
        <end position="556"/>
    </location>
</feature>
<dbReference type="GO" id="GO:0006261">
    <property type="term" value="P:DNA-templated DNA replication"/>
    <property type="evidence" value="ECO:0007669"/>
    <property type="project" value="TreeGrafter"/>
</dbReference>
<dbReference type="GO" id="GO:0006364">
    <property type="term" value="P:rRNA processing"/>
    <property type="evidence" value="ECO:0007669"/>
    <property type="project" value="UniProtKB-UniRule"/>
</dbReference>
<keyword evidence="4" id="KW-0677">Repeat</keyword>
<dbReference type="Pfam" id="PF00400">
    <property type="entry name" value="WD40"/>
    <property type="match status" value="2"/>
</dbReference>
<feature type="compositionally biased region" description="Acidic residues" evidence="7">
    <location>
        <begin position="569"/>
        <end position="578"/>
    </location>
</feature>
<protein>
    <recommendedName>
        <fullName evidence="6">Pre-rRNA-processing protein IPI3</fullName>
    </recommendedName>
</protein>
<dbReference type="FunFam" id="2.130.10.10:FF:000929">
    <property type="entry name" value="Ribosomal assembly complex component Ipi3"/>
    <property type="match status" value="1"/>
</dbReference>
<dbReference type="InterPro" id="IPR036322">
    <property type="entry name" value="WD40_repeat_dom_sf"/>
</dbReference>
<dbReference type="PROSITE" id="PS50082">
    <property type="entry name" value="WD_REPEATS_2"/>
    <property type="match status" value="1"/>
</dbReference>
<evidence type="ECO:0000313" key="8">
    <source>
        <dbReference type="EMBL" id="KAF2273645.1"/>
    </source>
</evidence>
<feature type="repeat" description="WD" evidence="5">
    <location>
        <begin position="123"/>
        <end position="156"/>
    </location>
</feature>
<keyword evidence="9" id="KW-1185">Reference proteome</keyword>
<dbReference type="AlphaFoldDB" id="A0A6A6JBH7"/>
<comment type="similarity">
    <text evidence="2 6">Belongs to the WD repeat IPI3/WDR18 family.</text>
</comment>
<feature type="compositionally biased region" description="Basic and acidic residues" evidence="7">
    <location>
        <begin position="520"/>
        <end position="532"/>
    </location>
</feature>
<name>A0A6A6JBH7_WESOR</name>
<keyword evidence="3 5" id="KW-0853">WD repeat</keyword>
<organism evidence="8 9">
    <name type="scientific">Westerdykella ornata</name>
    <dbReference type="NCBI Taxonomy" id="318751"/>
    <lineage>
        <taxon>Eukaryota</taxon>
        <taxon>Fungi</taxon>
        <taxon>Dikarya</taxon>
        <taxon>Ascomycota</taxon>
        <taxon>Pezizomycotina</taxon>
        <taxon>Dothideomycetes</taxon>
        <taxon>Pleosporomycetidae</taxon>
        <taxon>Pleosporales</taxon>
        <taxon>Sporormiaceae</taxon>
        <taxon>Westerdykella</taxon>
    </lineage>
</organism>
<dbReference type="Gene3D" id="2.130.10.10">
    <property type="entry name" value="YVTN repeat-like/Quinoprotein amine dehydrogenase"/>
    <property type="match status" value="2"/>
</dbReference>
<accession>A0A6A6JBH7</accession>
<reference evidence="8" key="1">
    <citation type="journal article" date="2020" name="Stud. Mycol.">
        <title>101 Dothideomycetes genomes: a test case for predicting lifestyles and emergence of pathogens.</title>
        <authorList>
            <person name="Haridas S."/>
            <person name="Albert R."/>
            <person name="Binder M."/>
            <person name="Bloem J."/>
            <person name="Labutti K."/>
            <person name="Salamov A."/>
            <person name="Andreopoulos B."/>
            <person name="Baker S."/>
            <person name="Barry K."/>
            <person name="Bills G."/>
            <person name="Bluhm B."/>
            <person name="Cannon C."/>
            <person name="Castanera R."/>
            <person name="Culley D."/>
            <person name="Daum C."/>
            <person name="Ezra D."/>
            <person name="Gonzalez J."/>
            <person name="Henrissat B."/>
            <person name="Kuo A."/>
            <person name="Liang C."/>
            <person name="Lipzen A."/>
            <person name="Lutzoni F."/>
            <person name="Magnuson J."/>
            <person name="Mondo S."/>
            <person name="Nolan M."/>
            <person name="Ohm R."/>
            <person name="Pangilinan J."/>
            <person name="Park H.-J."/>
            <person name="Ramirez L."/>
            <person name="Alfaro M."/>
            <person name="Sun H."/>
            <person name="Tritt A."/>
            <person name="Yoshinaga Y."/>
            <person name="Zwiers L.-H."/>
            <person name="Turgeon B."/>
            <person name="Goodwin S."/>
            <person name="Spatafora J."/>
            <person name="Crous P."/>
            <person name="Grigoriev I."/>
        </authorList>
    </citation>
    <scope>NUCLEOTIDE SEQUENCE</scope>
    <source>
        <strain evidence="8">CBS 379.55</strain>
    </source>
</reference>